<dbReference type="GO" id="GO:0001558">
    <property type="term" value="P:regulation of cell growth"/>
    <property type="evidence" value="ECO:0007669"/>
    <property type="project" value="InterPro"/>
</dbReference>
<evidence type="ECO:0000313" key="2">
    <source>
        <dbReference type="Proteomes" id="UP000023464"/>
    </source>
</evidence>
<protein>
    <recommendedName>
        <fullName evidence="3">Type II toxin-antitoxin system PrlF family antitoxin</fullName>
    </recommendedName>
</protein>
<dbReference type="InterPro" id="IPR031848">
    <property type="entry name" value="PrlF_antitoxin"/>
</dbReference>
<accession>A0A022PIY1</accession>
<dbReference type="Pfam" id="PF15937">
    <property type="entry name" value="PrlF_antitoxin"/>
    <property type="match status" value="1"/>
</dbReference>
<dbReference type="RefSeq" id="WP_036778350.1">
    <property type="nucleotide sequence ID" value="NZ_CAWLTM010000090.1"/>
</dbReference>
<keyword evidence="2" id="KW-1185">Reference proteome</keyword>
<gene>
    <name evidence="1" type="ORF">BA1DRAFT_02012</name>
</gene>
<evidence type="ECO:0000313" key="1">
    <source>
        <dbReference type="EMBL" id="EYU15459.1"/>
    </source>
</evidence>
<evidence type="ECO:0008006" key="3">
    <source>
        <dbReference type="Google" id="ProtNLM"/>
    </source>
</evidence>
<dbReference type="PATRIC" id="fig|1393736.3.peg.2043"/>
<dbReference type="EMBL" id="JFGV01000025">
    <property type="protein sequence ID" value="EYU15459.1"/>
    <property type="molecule type" value="Genomic_DNA"/>
</dbReference>
<dbReference type="GO" id="GO:0097351">
    <property type="term" value="F:toxin sequestering activity"/>
    <property type="evidence" value="ECO:0007669"/>
    <property type="project" value="InterPro"/>
</dbReference>
<dbReference type="GO" id="GO:0003700">
    <property type="term" value="F:DNA-binding transcription factor activity"/>
    <property type="evidence" value="ECO:0007669"/>
    <property type="project" value="InterPro"/>
</dbReference>
<dbReference type="NCBIfam" id="NF007429">
    <property type="entry name" value="PRK09974.1"/>
    <property type="match status" value="1"/>
</dbReference>
<name>A0A022PIY1_9GAMM</name>
<comment type="caution">
    <text evidence="1">The sequence shown here is derived from an EMBL/GenBank/DDBJ whole genome shotgun (WGS) entry which is preliminary data.</text>
</comment>
<dbReference type="Proteomes" id="UP000023464">
    <property type="component" value="Unassembled WGS sequence"/>
</dbReference>
<sequence length="116" mass="13295">MHVLPSVEFEVGAESKLTNRSQTTIPTSVRKALRQKPDHDSITYKILSSDDGFISHKNSEEEKDPVMESFLNFLVKDIQKHPEKVRQLDEQLINRAKSLTDGIDIDLNNLLFDDDE</sequence>
<reference evidence="1 2" key="1">
    <citation type="submission" date="2014-03" db="EMBL/GenBank/DDBJ databases">
        <title>Draft Genome of Photorhabdus luminescens BA1, an Egyptian Isolate.</title>
        <authorList>
            <person name="Ghazal S."/>
            <person name="Hurst S.G.IV."/>
            <person name="Morris K."/>
            <person name="Thomas K."/>
            <person name="Tisa L.S."/>
        </authorList>
    </citation>
    <scope>NUCLEOTIDE SEQUENCE [LARGE SCALE GENOMIC DNA]</scope>
    <source>
        <strain evidence="1 2">BA1</strain>
    </source>
</reference>
<organism evidence="1 2">
    <name type="scientific">Photorhabdus aegyptia</name>
    <dbReference type="NCBI Taxonomy" id="2805098"/>
    <lineage>
        <taxon>Bacteria</taxon>
        <taxon>Pseudomonadati</taxon>
        <taxon>Pseudomonadota</taxon>
        <taxon>Gammaproteobacteria</taxon>
        <taxon>Enterobacterales</taxon>
        <taxon>Morganellaceae</taxon>
        <taxon>Photorhabdus</taxon>
    </lineage>
</organism>
<dbReference type="AlphaFoldDB" id="A0A022PIY1"/>
<proteinExistence type="predicted"/>